<feature type="region of interest" description="Disordered" evidence="1">
    <location>
        <begin position="1"/>
        <end position="157"/>
    </location>
</feature>
<feature type="compositionally biased region" description="Polar residues" evidence="1">
    <location>
        <begin position="15"/>
        <end position="26"/>
    </location>
</feature>
<evidence type="ECO:0000256" key="1">
    <source>
        <dbReference type="SAM" id="MobiDB-lite"/>
    </source>
</evidence>
<evidence type="ECO:0000313" key="2">
    <source>
        <dbReference type="EMBL" id="KAK0389356.1"/>
    </source>
</evidence>
<dbReference type="GO" id="GO:0005730">
    <property type="term" value="C:nucleolus"/>
    <property type="evidence" value="ECO:0007669"/>
    <property type="project" value="TreeGrafter"/>
</dbReference>
<feature type="compositionally biased region" description="Low complexity" evidence="1">
    <location>
        <begin position="178"/>
        <end position="190"/>
    </location>
</feature>
<dbReference type="PANTHER" id="PTHR28096">
    <property type="entry name" value="PROTEIN FAF1"/>
    <property type="match status" value="1"/>
</dbReference>
<evidence type="ECO:0000313" key="3">
    <source>
        <dbReference type="Proteomes" id="UP001175261"/>
    </source>
</evidence>
<dbReference type="AlphaFoldDB" id="A0AA39L998"/>
<feature type="compositionally biased region" description="Acidic residues" evidence="1">
    <location>
        <begin position="82"/>
        <end position="96"/>
    </location>
</feature>
<feature type="compositionally biased region" description="Basic and acidic residues" evidence="1">
    <location>
        <begin position="99"/>
        <end position="117"/>
    </location>
</feature>
<evidence type="ECO:0008006" key="4">
    <source>
        <dbReference type="Google" id="ProtNLM"/>
    </source>
</evidence>
<sequence>MAVLGKRKSRASEPEGSTSKPDSESVQDIFRRHFEAQFAPLPEVTAGKKGHDDADPGSDESEEEEGEDEWGGLSDDGAGEHEDSDDQEASEEDDNVVEVVDHSSDAPKTKAMSKAELKAFMSSRPPDPTNTSPSATSTPSSSKQSSSTLPEDAPSLLAQDLELRRLISESHLLAPKPTFTTNITTSTTSNEPKLFASGRTRRKATDLRLQALGSKGSIYKQEKMPMNMRKGMVAARALTEAKRRREAKENGVVLEREVGGKKVKRKVRRDDSVDMPGIGRMKGAQLRISERDVKSIENSRDAFGRKRR</sequence>
<dbReference type="InterPro" id="IPR053030">
    <property type="entry name" value="Ribosomal_biogenesis_FAF1-like"/>
</dbReference>
<feature type="region of interest" description="Disordered" evidence="1">
    <location>
        <begin position="258"/>
        <end position="283"/>
    </location>
</feature>
<dbReference type="EMBL" id="JAPDFR010000002">
    <property type="protein sequence ID" value="KAK0389356.1"/>
    <property type="molecule type" value="Genomic_DNA"/>
</dbReference>
<dbReference type="PANTHER" id="PTHR28096:SF1">
    <property type="entry name" value="PROTEIN FAF1"/>
    <property type="match status" value="1"/>
</dbReference>
<accession>A0AA39L998</accession>
<protein>
    <recommendedName>
        <fullName evidence="4">Protein FAF1</fullName>
    </recommendedName>
</protein>
<dbReference type="Proteomes" id="UP001175261">
    <property type="component" value="Unassembled WGS sequence"/>
</dbReference>
<feature type="region of interest" description="Disordered" evidence="1">
    <location>
        <begin position="289"/>
        <end position="308"/>
    </location>
</feature>
<proteinExistence type="predicted"/>
<feature type="region of interest" description="Disordered" evidence="1">
    <location>
        <begin position="169"/>
        <end position="202"/>
    </location>
</feature>
<gene>
    <name evidence="2" type="ORF">NLU13_2931</name>
</gene>
<comment type="caution">
    <text evidence="2">The sequence shown here is derived from an EMBL/GenBank/DDBJ whole genome shotgun (WGS) entry which is preliminary data.</text>
</comment>
<name>A0AA39L998_SARSR</name>
<dbReference type="GO" id="GO:0000462">
    <property type="term" value="P:maturation of SSU-rRNA from tricistronic rRNA transcript (SSU-rRNA, 5.8S rRNA, LSU-rRNA)"/>
    <property type="evidence" value="ECO:0007669"/>
    <property type="project" value="TreeGrafter"/>
</dbReference>
<feature type="compositionally biased region" description="Acidic residues" evidence="1">
    <location>
        <begin position="55"/>
        <end position="70"/>
    </location>
</feature>
<feature type="compositionally biased region" description="Low complexity" evidence="1">
    <location>
        <begin position="129"/>
        <end position="148"/>
    </location>
</feature>
<organism evidence="2 3">
    <name type="scientific">Sarocladium strictum</name>
    <name type="common">Black bundle disease fungus</name>
    <name type="synonym">Acremonium strictum</name>
    <dbReference type="NCBI Taxonomy" id="5046"/>
    <lineage>
        <taxon>Eukaryota</taxon>
        <taxon>Fungi</taxon>
        <taxon>Dikarya</taxon>
        <taxon>Ascomycota</taxon>
        <taxon>Pezizomycotina</taxon>
        <taxon>Sordariomycetes</taxon>
        <taxon>Hypocreomycetidae</taxon>
        <taxon>Hypocreales</taxon>
        <taxon>Sarocladiaceae</taxon>
        <taxon>Sarocladium</taxon>
    </lineage>
</organism>
<reference evidence="2" key="1">
    <citation type="submission" date="2022-10" db="EMBL/GenBank/DDBJ databases">
        <title>Determination and structural analysis of whole genome sequence of Sarocladium strictum F4-1.</title>
        <authorList>
            <person name="Hu L."/>
            <person name="Jiang Y."/>
        </authorList>
    </citation>
    <scope>NUCLEOTIDE SEQUENCE</scope>
    <source>
        <strain evidence="2">F4-1</strain>
    </source>
</reference>
<keyword evidence="3" id="KW-1185">Reference proteome</keyword>